<comment type="caution">
    <text evidence="1">The sequence shown here is derived from an EMBL/GenBank/DDBJ whole genome shotgun (WGS) entry which is preliminary data.</text>
</comment>
<organism evidence="1 2">
    <name type="scientific">Mycolicibacter sinensis (strain JDM601)</name>
    <name type="common">Mycobacterium sinense</name>
    <dbReference type="NCBI Taxonomy" id="875328"/>
    <lineage>
        <taxon>Bacteria</taxon>
        <taxon>Bacillati</taxon>
        <taxon>Actinomycetota</taxon>
        <taxon>Actinomycetes</taxon>
        <taxon>Mycobacteriales</taxon>
        <taxon>Mycobacteriaceae</taxon>
        <taxon>Mycolicibacter</taxon>
    </lineage>
</organism>
<gene>
    <name evidence="1" type="ORF">A5771_12200</name>
</gene>
<dbReference type="RefSeq" id="WP_064855783.1">
    <property type="nucleotide sequence ID" value="NZ_LZIM01000024.1"/>
</dbReference>
<sequence length="137" mass="14345">MHATATATVAAPAARVWAVLSDYEGMSAWAPGLQITLARPGSPEPNGVGAQRRIKAMPGMAPLVEEIVAFEPDQRLSYRGVSGIPFRNYVGDVVLRPSGAGTEISYTISADNQLPGVATVLANVLLFGLKRAVKKAG</sequence>
<dbReference type="AlphaFoldDB" id="A0A1A2EMP1"/>
<dbReference type="OrthoDB" id="3399604at2"/>
<evidence type="ECO:0000313" key="1">
    <source>
        <dbReference type="EMBL" id="OBG04195.1"/>
    </source>
</evidence>
<dbReference type="Proteomes" id="UP000093985">
    <property type="component" value="Unassembled WGS sequence"/>
</dbReference>
<dbReference type="Pfam" id="PF10604">
    <property type="entry name" value="Polyketide_cyc2"/>
    <property type="match status" value="1"/>
</dbReference>
<proteinExistence type="predicted"/>
<reference evidence="2" key="1">
    <citation type="submission" date="2016-06" db="EMBL/GenBank/DDBJ databases">
        <authorList>
            <person name="Sutton G."/>
            <person name="Brinkac L."/>
            <person name="Sanka R."/>
            <person name="Adams M."/>
            <person name="Lau E."/>
            <person name="Mehaffy C."/>
            <person name="Tameris M."/>
            <person name="Hatherill M."/>
            <person name="Hanekom W."/>
            <person name="Mahomed H."/>
            <person name="Mcshane H."/>
        </authorList>
    </citation>
    <scope>NUCLEOTIDE SEQUENCE [LARGE SCALE GENOMIC DNA]</scope>
    <source>
        <strain evidence="2">852014-51077_SCH5608930-a</strain>
    </source>
</reference>
<dbReference type="Gene3D" id="3.30.530.20">
    <property type="match status" value="1"/>
</dbReference>
<dbReference type="SUPFAM" id="SSF55961">
    <property type="entry name" value="Bet v1-like"/>
    <property type="match status" value="1"/>
</dbReference>
<dbReference type="InterPro" id="IPR019587">
    <property type="entry name" value="Polyketide_cyclase/dehydratase"/>
</dbReference>
<evidence type="ECO:0000313" key="2">
    <source>
        <dbReference type="Proteomes" id="UP000093985"/>
    </source>
</evidence>
<name>A0A1A2EMP1_MYCSD</name>
<evidence type="ECO:0008006" key="3">
    <source>
        <dbReference type="Google" id="ProtNLM"/>
    </source>
</evidence>
<accession>A0A1A2EMP1</accession>
<protein>
    <recommendedName>
        <fullName evidence="3">Polyketide cyclase</fullName>
    </recommendedName>
</protein>
<dbReference type="CDD" id="cd07821">
    <property type="entry name" value="PYR_PYL_RCAR_like"/>
    <property type="match status" value="1"/>
</dbReference>
<dbReference type="EMBL" id="LZIN01000071">
    <property type="protein sequence ID" value="OBG04195.1"/>
    <property type="molecule type" value="Genomic_DNA"/>
</dbReference>
<dbReference type="InterPro" id="IPR023393">
    <property type="entry name" value="START-like_dom_sf"/>
</dbReference>